<dbReference type="Gene3D" id="1.10.10.10">
    <property type="entry name" value="Winged helix-like DNA-binding domain superfamily/Winged helix DNA-binding domain"/>
    <property type="match status" value="1"/>
</dbReference>
<name>A0ABQ3Y9G1_9ACTN</name>
<keyword evidence="2" id="KW-0238">DNA-binding</keyword>
<keyword evidence="6" id="KW-1185">Reference proteome</keyword>
<evidence type="ECO:0000313" key="5">
    <source>
        <dbReference type="EMBL" id="GID76655.1"/>
    </source>
</evidence>
<dbReference type="PROSITE" id="PS50949">
    <property type="entry name" value="HTH_GNTR"/>
    <property type="match status" value="1"/>
</dbReference>
<dbReference type="InterPro" id="IPR050679">
    <property type="entry name" value="Bact_HTH_transcr_reg"/>
</dbReference>
<dbReference type="PRINTS" id="PR00035">
    <property type="entry name" value="HTHGNTR"/>
</dbReference>
<dbReference type="InterPro" id="IPR036390">
    <property type="entry name" value="WH_DNA-bd_sf"/>
</dbReference>
<dbReference type="CDD" id="cd07377">
    <property type="entry name" value="WHTH_GntR"/>
    <property type="match status" value="1"/>
</dbReference>
<evidence type="ECO:0000256" key="3">
    <source>
        <dbReference type="ARBA" id="ARBA00023163"/>
    </source>
</evidence>
<evidence type="ECO:0000259" key="4">
    <source>
        <dbReference type="PROSITE" id="PS50949"/>
    </source>
</evidence>
<sequence length="171" mass="18507">MMPTVAILAPYQQIAAEIRHEIVSGHLPVGGKLPSEHVLAAEHQVARATIQSALRVLRTEGLIASRKGAGNYVTSLAAADASRCPARIELDHAQVGWLSRLPLPPQGLDPVLHCELDHPHPGPHAGLAQNANGTGWWVQWSLTASEINPFRACDEEDCPLYHGHPGRHHQP</sequence>
<reference evidence="5 6" key="1">
    <citation type="submission" date="2021-01" db="EMBL/GenBank/DDBJ databases">
        <title>Whole genome shotgun sequence of Actinoplanes deccanensis NBRC 13994.</title>
        <authorList>
            <person name="Komaki H."/>
            <person name="Tamura T."/>
        </authorList>
    </citation>
    <scope>NUCLEOTIDE SEQUENCE [LARGE SCALE GENOMIC DNA]</scope>
    <source>
        <strain evidence="5 6">NBRC 13994</strain>
    </source>
</reference>
<dbReference type="InterPro" id="IPR036388">
    <property type="entry name" value="WH-like_DNA-bd_sf"/>
</dbReference>
<dbReference type="Proteomes" id="UP000609879">
    <property type="component" value="Unassembled WGS sequence"/>
</dbReference>
<accession>A0ABQ3Y9G1</accession>
<dbReference type="SMART" id="SM00345">
    <property type="entry name" value="HTH_GNTR"/>
    <property type="match status" value="1"/>
</dbReference>
<dbReference type="PANTHER" id="PTHR44846">
    <property type="entry name" value="MANNOSYL-D-GLYCERATE TRANSPORT/METABOLISM SYSTEM REPRESSOR MNGR-RELATED"/>
    <property type="match status" value="1"/>
</dbReference>
<dbReference type="EMBL" id="BOMI01000106">
    <property type="protein sequence ID" value="GID76655.1"/>
    <property type="molecule type" value="Genomic_DNA"/>
</dbReference>
<evidence type="ECO:0000256" key="1">
    <source>
        <dbReference type="ARBA" id="ARBA00023015"/>
    </source>
</evidence>
<gene>
    <name evidence="5" type="ORF">Ade02nite_52960</name>
</gene>
<dbReference type="SUPFAM" id="SSF46785">
    <property type="entry name" value="Winged helix' DNA-binding domain"/>
    <property type="match status" value="1"/>
</dbReference>
<comment type="caution">
    <text evidence="5">The sequence shown here is derived from an EMBL/GenBank/DDBJ whole genome shotgun (WGS) entry which is preliminary data.</text>
</comment>
<evidence type="ECO:0000256" key="2">
    <source>
        <dbReference type="ARBA" id="ARBA00023125"/>
    </source>
</evidence>
<protein>
    <recommendedName>
        <fullName evidence="4">HTH gntR-type domain-containing protein</fullName>
    </recommendedName>
</protein>
<evidence type="ECO:0000313" key="6">
    <source>
        <dbReference type="Proteomes" id="UP000609879"/>
    </source>
</evidence>
<dbReference type="InterPro" id="IPR000524">
    <property type="entry name" value="Tscrpt_reg_HTH_GntR"/>
</dbReference>
<organism evidence="5 6">
    <name type="scientific">Paractinoplanes deccanensis</name>
    <dbReference type="NCBI Taxonomy" id="113561"/>
    <lineage>
        <taxon>Bacteria</taxon>
        <taxon>Bacillati</taxon>
        <taxon>Actinomycetota</taxon>
        <taxon>Actinomycetes</taxon>
        <taxon>Micromonosporales</taxon>
        <taxon>Micromonosporaceae</taxon>
        <taxon>Paractinoplanes</taxon>
    </lineage>
</organism>
<dbReference type="PANTHER" id="PTHR44846:SF17">
    <property type="entry name" value="GNTR-FAMILY TRANSCRIPTIONAL REGULATOR"/>
    <property type="match status" value="1"/>
</dbReference>
<proteinExistence type="predicted"/>
<feature type="domain" description="HTH gntR-type" evidence="4">
    <location>
        <begin position="8"/>
        <end position="76"/>
    </location>
</feature>
<keyword evidence="1" id="KW-0805">Transcription regulation</keyword>
<keyword evidence="3" id="KW-0804">Transcription</keyword>
<dbReference type="Pfam" id="PF00392">
    <property type="entry name" value="GntR"/>
    <property type="match status" value="1"/>
</dbReference>